<dbReference type="InterPro" id="IPR042157">
    <property type="entry name" value="HOT"/>
</dbReference>
<evidence type="ECO:0000256" key="7">
    <source>
        <dbReference type="ARBA" id="ARBA00023128"/>
    </source>
</evidence>
<dbReference type="Proteomes" id="UP000297280">
    <property type="component" value="Unassembled WGS sequence"/>
</dbReference>
<keyword evidence="6" id="KW-0560">Oxidoreductase</keyword>
<dbReference type="EMBL" id="PQXO01001242">
    <property type="protein sequence ID" value="TGO81249.1"/>
    <property type="molecule type" value="Genomic_DNA"/>
</dbReference>
<evidence type="ECO:0000313" key="12">
    <source>
        <dbReference type="EMBL" id="TGO81249.1"/>
    </source>
</evidence>
<comment type="catalytic activity">
    <reaction evidence="8">
        <text>4-hydroxybutanoate + 2-oxoglutarate = (R)-2-hydroxyglutarate + succinate semialdehyde</text>
        <dbReference type="Rhea" id="RHEA:24734"/>
        <dbReference type="ChEBI" id="CHEBI:15801"/>
        <dbReference type="ChEBI" id="CHEBI:16724"/>
        <dbReference type="ChEBI" id="CHEBI:16810"/>
        <dbReference type="ChEBI" id="CHEBI:57706"/>
        <dbReference type="EC" id="1.1.99.24"/>
    </reaction>
</comment>
<dbReference type="SUPFAM" id="SSF56796">
    <property type="entry name" value="Dehydroquinate synthase-like"/>
    <property type="match status" value="1"/>
</dbReference>
<keyword evidence="13" id="KW-1185">Reference proteome</keyword>
<evidence type="ECO:0000256" key="3">
    <source>
        <dbReference type="ARBA" id="ARBA00010005"/>
    </source>
</evidence>
<organism evidence="12 13">
    <name type="scientific">Botrytis porri</name>
    <dbReference type="NCBI Taxonomy" id="87229"/>
    <lineage>
        <taxon>Eukaryota</taxon>
        <taxon>Fungi</taxon>
        <taxon>Dikarya</taxon>
        <taxon>Ascomycota</taxon>
        <taxon>Pezizomycotina</taxon>
        <taxon>Leotiomycetes</taxon>
        <taxon>Helotiales</taxon>
        <taxon>Sclerotiniaceae</taxon>
        <taxon>Botrytis</taxon>
    </lineage>
</organism>
<dbReference type="CDD" id="cd08190">
    <property type="entry name" value="HOT"/>
    <property type="match status" value="1"/>
</dbReference>
<evidence type="ECO:0000256" key="2">
    <source>
        <dbReference type="ARBA" id="ARBA00004173"/>
    </source>
</evidence>
<dbReference type="Pfam" id="PF25137">
    <property type="entry name" value="ADH_Fe_C"/>
    <property type="match status" value="1"/>
</dbReference>
<comment type="catalytic activity">
    <reaction evidence="1">
        <text>(S)-3-hydroxybutanoate + 2-oxoglutarate = (R)-2-hydroxyglutarate + acetoacetate</text>
        <dbReference type="Rhea" id="RHEA:23048"/>
        <dbReference type="ChEBI" id="CHEBI:11047"/>
        <dbReference type="ChEBI" id="CHEBI:13705"/>
        <dbReference type="ChEBI" id="CHEBI:15801"/>
        <dbReference type="ChEBI" id="CHEBI:16810"/>
        <dbReference type="EC" id="1.1.99.24"/>
    </reaction>
</comment>
<evidence type="ECO:0000259" key="11">
    <source>
        <dbReference type="Pfam" id="PF25137"/>
    </source>
</evidence>
<dbReference type="STRING" id="87229.A0A4Z1K537"/>
<dbReference type="Gene3D" id="3.40.50.1970">
    <property type="match status" value="2"/>
</dbReference>
<reference evidence="12 13" key="1">
    <citation type="submission" date="2017-12" db="EMBL/GenBank/DDBJ databases">
        <title>Comparative genomics of Botrytis spp.</title>
        <authorList>
            <person name="Valero-Jimenez C.A."/>
            <person name="Tapia P."/>
            <person name="Veloso J."/>
            <person name="Silva-Moreno E."/>
            <person name="Staats M."/>
            <person name="Valdes J.H."/>
            <person name="Van Kan J.A.L."/>
        </authorList>
    </citation>
    <scope>NUCLEOTIDE SEQUENCE [LARGE SCALE GENOMIC DNA]</scope>
    <source>
        <strain evidence="12 13">MUCL3349</strain>
    </source>
</reference>
<dbReference type="FunFam" id="1.20.1090.10:FF:000003">
    <property type="entry name" value="Probable hydroxyacid-oxoacid transhydrogenase, mitochondrial"/>
    <property type="match status" value="1"/>
</dbReference>
<evidence type="ECO:0000256" key="6">
    <source>
        <dbReference type="ARBA" id="ARBA00023002"/>
    </source>
</evidence>
<name>A0A4Z1K537_9HELO</name>
<comment type="caution">
    <text evidence="12">The sequence shown here is derived from an EMBL/GenBank/DDBJ whole genome shotgun (WGS) entry which is preliminary data.</text>
</comment>
<dbReference type="InterPro" id="IPR001670">
    <property type="entry name" value="ADH_Fe/GldA"/>
</dbReference>
<feature type="domain" description="Alcohol dehydrogenase iron-type/glycerol dehydrogenase GldA" evidence="10">
    <location>
        <begin position="116"/>
        <end position="223"/>
    </location>
</feature>
<evidence type="ECO:0000259" key="10">
    <source>
        <dbReference type="Pfam" id="PF00465"/>
    </source>
</evidence>
<feature type="domain" description="Fe-containing alcohol dehydrogenase-like C-terminal" evidence="11">
    <location>
        <begin position="272"/>
        <end position="448"/>
    </location>
</feature>
<dbReference type="PANTHER" id="PTHR11496">
    <property type="entry name" value="ALCOHOL DEHYDROGENASE"/>
    <property type="match status" value="1"/>
</dbReference>
<evidence type="ECO:0000313" key="13">
    <source>
        <dbReference type="Proteomes" id="UP000297280"/>
    </source>
</evidence>
<dbReference type="GO" id="GO:0004022">
    <property type="term" value="F:alcohol dehydrogenase (NAD+) activity"/>
    <property type="evidence" value="ECO:0007669"/>
    <property type="project" value="InterPro"/>
</dbReference>
<evidence type="ECO:0000256" key="4">
    <source>
        <dbReference type="ARBA" id="ARBA00013182"/>
    </source>
</evidence>
<dbReference type="AlphaFoldDB" id="A0A4Z1K537"/>
<keyword evidence="5" id="KW-0809">Transit peptide</keyword>
<dbReference type="GO" id="GO:0046872">
    <property type="term" value="F:metal ion binding"/>
    <property type="evidence" value="ECO:0007669"/>
    <property type="project" value="InterPro"/>
</dbReference>
<gene>
    <name evidence="12" type="ORF">BPOR_1249g00020</name>
</gene>
<evidence type="ECO:0000256" key="9">
    <source>
        <dbReference type="SAM" id="MobiDB-lite"/>
    </source>
</evidence>
<feature type="region of interest" description="Disordered" evidence="9">
    <location>
        <begin position="29"/>
        <end position="49"/>
    </location>
</feature>
<keyword evidence="7" id="KW-0496">Mitochondrion</keyword>
<evidence type="ECO:0000256" key="5">
    <source>
        <dbReference type="ARBA" id="ARBA00022946"/>
    </source>
</evidence>
<evidence type="ECO:0000256" key="8">
    <source>
        <dbReference type="ARBA" id="ARBA00049496"/>
    </source>
</evidence>
<dbReference type="PANTHER" id="PTHR11496:SF83">
    <property type="entry name" value="HYDROXYACID-OXOACID TRANSHYDROGENASE, MITOCHONDRIAL"/>
    <property type="match status" value="1"/>
</dbReference>
<proteinExistence type="inferred from homology"/>
<dbReference type="Pfam" id="PF00465">
    <property type="entry name" value="Fe-ADH"/>
    <property type="match status" value="1"/>
</dbReference>
<dbReference type="InterPro" id="IPR056798">
    <property type="entry name" value="ADH_Fe_C"/>
</dbReference>
<protein>
    <recommendedName>
        <fullName evidence="4">hydroxyacid-oxoacid transhydrogenase</fullName>
        <ecNumber evidence="4">1.1.99.24</ecNumber>
    </recommendedName>
</protein>
<dbReference type="GO" id="GO:0005739">
    <property type="term" value="C:mitochondrion"/>
    <property type="evidence" value="ECO:0007669"/>
    <property type="project" value="UniProtKB-SubCell"/>
</dbReference>
<accession>A0A4Z1K537</accession>
<sequence length="470" mass="50989">MSAIRVAPTKAARAMNLLRTIQYTHPPSCPCHNNPSHHHHHPTSSLLSQTKRNLQRNYATPMDPTREKEYAFEMAASSIRFGPGVTREVGMDFKNLGSKRVLVVTDKVVQGLEAMNIKEAIQFAKNYQPDAFLAVGGGSVIDTAKLMNLYTCYPDADFMDFVNAPLGKGRPVDKTLLPLIAVPTTAGTGSETTGTAIFDLVSHKAKTGIAHRNLKPLLGICDPLNTRTMPSAVHASSGLDVLCHSLESWTAIPYYERTPRPQNPIMRPAYQGANPISDIFSLQALKSTAKYLPRATKDPEDYEAQSQMLLAATLAGVGFGNAGVHLCHGMSYPISGQNPGYTHPGYVTKTPIIPHGVSVAVSAPAVFRFTGASNPERHLQAAECFGVDISNVKKESAGAVLAEALEKFLEELGDQPRGLKDLGFKREHIDGLVEGTLPQKRVLMLAPNLAEEVGEEREQLRGLFEDAMGD</sequence>
<comment type="subcellular location">
    <subcellularLocation>
        <location evidence="2">Mitochondrion</location>
    </subcellularLocation>
</comment>
<dbReference type="EC" id="1.1.99.24" evidence="4"/>
<evidence type="ECO:0000256" key="1">
    <source>
        <dbReference type="ARBA" id="ARBA00000813"/>
    </source>
</evidence>
<dbReference type="Gene3D" id="1.20.1090.10">
    <property type="entry name" value="Dehydroquinate synthase-like - alpha domain"/>
    <property type="match status" value="1"/>
</dbReference>
<dbReference type="GO" id="GO:0047988">
    <property type="term" value="F:hydroxyacid-oxoacid transhydrogenase activity"/>
    <property type="evidence" value="ECO:0007669"/>
    <property type="project" value="UniProtKB-EC"/>
</dbReference>
<dbReference type="InterPro" id="IPR039697">
    <property type="entry name" value="Alcohol_dehydrogenase_Fe"/>
</dbReference>
<comment type="similarity">
    <text evidence="3">Belongs to the iron-containing alcohol dehydrogenase family. Hydroxyacid-oxoacid transhydrogenase subfamily.</text>
</comment>